<keyword evidence="2" id="KW-1185">Reference proteome</keyword>
<dbReference type="KEGG" id="egt:105966528"/>
<sequence length="176" mass="19978">MACYESVVNKLQEMEPLSNNCAGRMNLTVEPAVDQLEAAEKKKKLEEAEKKKNRKEIPERVKKIFAMWNANAGFLPMYDRDIPDSCSTEVFQRLLGFAQLSIDVFNQRQPIKYSVVDLVKASQLSVDGHLVDLRFTAKSADYEDEDEDEQGAKNFKANIYYGVRPTEVTAVTMLST</sequence>
<gene>
    <name evidence="1" type="ORF">MIMGU_mgv1a014844mg</name>
</gene>
<protein>
    <submittedName>
        <fullName evidence="1">Uncharacterized protein</fullName>
    </submittedName>
</protein>
<proteinExistence type="predicted"/>
<dbReference type="Proteomes" id="UP000030748">
    <property type="component" value="Unassembled WGS sequence"/>
</dbReference>
<organism evidence="1 2">
    <name type="scientific">Erythranthe guttata</name>
    <name type="common">Yellow monkey flower</name>
    <name type="synonym">Mimulus guttatus</name>
    <dbReference type="NCBI Taxonomy" id="4155"/>
    <lineage>
        <taxon>Eukaryota</taxon>
        <taxon>Viridiplantae</taxon>
        <taxon>Streptophyta</taxon>
        <taxon>Embryophyta</taxon>
        <taxon>Tracheophyta</taxon>
        <taxon>Spermatophyta</taxon>
        <taxon>Magnoliopsida</taxon>
        <taxon>eudicotyledons</taxon>
        <taxon>Gunneridae</taxon>
        <taxon>Pentapetalae</taxon>
        <taxon>asterids</taxon>
        <taxon>lamiids</taxon>
        <taxon>Lamiales</taxon>
        <taxon>Phrymaceae</taxon>
        <taxon>Erythranthe</taxon>
    </lineage>
</organism>
<accession>A0A022QR16</accession>
<dbReference type="AlphaFoldDB" id="A0A022QR16"/>
<dbReference type="EMBL" id="KI631163">
    <property type="protein sequence ID" value="EYU29723.1"/>
    <property type="molecule type" value="Genomic_DNA"/>
</dbReference>
<name>A0A022QR16_ERYGU</name>
<evidence type="ECO:0000313" key="2">
    <source>
        <dbReference type="Proteomes" id="UP000030748"/>
    </source>
</evidence>
<evidence type="ECO:0000313" key="1">
    <source>
        <dbReference type="EMBL" id="EYU29723.1"/>
    </source>
</evidence>
<reference evidence="1 2" key="1">
    <citation type="journal article" date="2013" name="Proc. Natl. Acad. Sci. U.S.A.">
        <title>Fine-scale variation in meiotic recombination in Mimulus inferred from population shotgun sequencing.</title>
        <authorList>
            <person name="Hellsten U."/>
            <person name="Wright K.M."/>
            <person name="Jenkins J."/>
            <person name="Shu S."/>
            <person name="Yuan Y."/>
            <person name="Wessler S.R."/>
            <person name="Schmutz J."/>
            <person name="Willis J.H."/>
            <person name="Rokhsar D.S."/>
        </authorList>
    </citation>
    <scope>NUCLEOTIDE SEQUENCE [LARGE SCALE GENOMIC DNA]</scope>
    <source>
        <strain evidence="2">cv. DUN x IM62</strain>
    </source>
</reference>
<dbReference type="PhylomeDB" id="A0A022QR16"/>
<dbReference type="OrthoDB" id="1034349at2759"/>